<dbReference type="Proteomes" id="UP001519343">
    <property type="component" value="Unassembled WGS sequence"/>
</dbReference>
<comment type="subcellular location">
    <subcellularLocation>
        <location evidence="1">Cell membrane</location>
        <topology evidence="1">Multi-pass membrane protein</topology>
    </subcellularLocation>
</comment>
<evidence type="ECO:0000256" key="6">
    <source>
        <dbReference type="ARBA" id="ARBA00022989"/>
    </source>
</evidence>
<keyword evidence="6 8" id="KW-1133">Transmembrane helix</keyword>
<sequence>MELMILSLITGLTTMLGSVGVLFFGQPGKRILSFYLGLSAGIMVLLVLVDLLPAGFAQGPLEAVGIGMGLGILVMLLLHQFLHQVGGDSVISLTPQRREYYRMGLLISLAIALHNIPEGIAIGAGFETHEHLGLLMALSIALHNIPEGIGLAVPFVMAQLPKRTVIFASLAVSACIPMGALLGQWLFIGSPFMVTLGIGFACGAMGYIVWKEIAPTAIKYDRFFAQLGMGGSLVLMYLVHLLR</sequence>
<evidence type="ECO:0000256" key="1">
    <source>
        <dbReference type="ARBA" id="ARBA00004651"/>
    </source>
</evidence>
<keyword evidence="3" id="KW-1003">Cell membrane</keyword>
<feature type="transmembrane region" description="Helical" evidence="8">
    <location>
        <begin position="222"/>
        <end position="242"/>
    </location>
</feature>
<evidence type="ECO:0000313" key="10">
    <source>
        <dbReference type="Proteomes" id="UP001519343"/>
    </source>
</evidence>
<comment type="similarity">
    <text evidence="2">Belongs to the ZIP transporter (TC 2.A.5) family.</text>
</comment>
<evidence type="ECO:0000256" key="5">
    <source>
        <dbReference type="ARBA" id="ARBA00022833"/>
    </source>
</evidence>
<evidence type="ECO:0000256" key="8">
    <source>
        <dbReference type="SAM" id="Phobius"/>
    </source>
</evidence>
<dbReference type="InterPro" id="IPR003689">
    <property type="entry name" value="ZIP"/>
</dbReference>
<reference evidence="9 10" key="1">
    <citation type="submission" date="2021-03" db="EMBL/GenBank/DDBJ databases">
        <title>Genomic Encyclopedia of Type Strains, Phase IV (KMG-IV): sequencing the most valuable type-strain genomes for metagenomic binning, comparative biology and taxonomic classification.</title>
        <authorList>
            <person name="Goeker M."/>
        </authorList>
    </citation>
    <scope>NUCLEOTIDE SEQUENCE [LARGE SCALE GENOMIC DNA]</scope>
    <source>
        <strain evidence="9 10">DSM 24738</strain>
    </source>
</reference>
<feature type="transmembrane region" description="Helical" evidence="8">
    <location>
        <begin position="32"/>
        <end position="57"/>
    </location>
</feature>
<keyword evidence="7 8" id="KW-0472">Membrane</keyword>
<accession>A0ABS4GVG0</accession>
<name>A0ABS4GVG0_9BACL</name>
<dbReference type="PANTHER" id="PTHR11040:SF211">
    <property type="entry name" value="ZINC TRANSPORTER ZIP11"/>
    <property type="match status" value="1"/>
</dbReference>
<feature type="transmembrane region" description="Helical" evidence="8">
    <location>
        <begin position="103"/>
        <end position="126"/>
    </location>
</feature>
<protein>
    <submittedName>
        <fullName evidence="9">ZIP family zinc transporter</fullName>
    </submittedName>
</protein>
<evidence type="ECO:0000256" key="7">
    <source>
        <dbReference type="ARBA" id="ARBA00023136"/>
    </source>
</evidence>
<evidence type="ECO:0000256" key="3">
    <source>
        <dbReference type="ARBA" id="ARBA00022475"/>
    </source>
</evidence>
<organism evidence="9 10">
    <name type="scientific">Ammoniphilus resinae</name>
    <dbReference type="NCBI Taxonomy" id="861532"/>
    <lineage>
        <taxon>Bacteria</taxon>
        <taxon>Bacillati</taxon>
        <taxon>Bacillota</taxon>
        <taxon>Bacilli</taxon>
        <taxon>Bacillales</taxon>
        <taxon>Paenibacillaceae</taxon>
        <taxon>Aneurinibacillus group</taxon>
        <taxon>Ammoniphilus</taxon>
    </lineage>
</organism>
<evidence type="ECO:0000256" key="4">
    <source>
        <dbReference type="ARBA" id="ARBA00022692"/>
    </source>
</evidence>
<feature type="transmembrane region" description="Helical" evidence="8">
    <location>
        <begin position="6"/>
        <end position="25"/>
    </location>
</feature>
<evidence type="ECO:0000313" key="9">
    <source>
        <dbReference type="EMBL" id="MBP1934012.1"/>
    </source>
</evidence>
<feature type="transmembrane region" description="Helical" evidence="8">
    <location>
        <begin position="63"/>
        <end position="82"/>
    </location>
</feature>
<keyword evidence="10" id="KW-1185">Reference proteome</keyword>
<feature type="transmembrane region" description="Helical" evidence="8">
    <location>
        <begin position="192"/>
        <end position="210"/>
    </location>
</feature>
<feature type="transmembrane region" description="Helical" evidence="8">
    <location>
        <begin position="132"/>
        <end position="153"/>
    </location>
</feature>
<dbReference type="PANTHER" id="PTHR11040">
    <property type="entry name" value="ZINC/IRON TRANSPORTER"/>
    <property type="match status" value="1"/>
</dbReference>
<keyword evidence="5" id="KW-0862">Zinc</keyword>
<evidence type="ECO:0000256" key="2">
    <source>
        <dbReference type="ARBA" id="ARBA00006939"/>
    </source>
</evidence>
<comment type="caution">
    <text evidence="9">The sequence shown here is derived from an EMBL/GenBank/DDBJ whole genome shotgun (WGS) entry which is preliminary data.</text>
</comment>
<dbReference type="RefSeq" id="WP_209812023.1">
    <property type="nucleotide sequence ID" value="NZ_JAGGKT010000015.1"/>
</dbReference>
<gene>
    <name evidence="9" type="ORF">J2Z37_004029</name>
</gene>
<dbReference type="Pfam" id="PF02535">
    <property type="entry name" value="Zip"/>
    <property type="match status" value="1"/>
</dbReference>
<keyword evidence="4 8" id="KW-0812">Transmembrane</keyword>
<feature type="transmembrane region" description="Helical" evidence="8">
    <location>
        <begin position="165"/>
        <end position="186"/>
    </location>
</feature>
<dbReference type="EMBL" id="JAGGKT010000015">
    <property type="protein sequence ID" value="MBP1934012.1"/>
    <property type="molecule type" value="Genomic_DNA"/>
</dbReference>
<proteinExistence type="inferred from homology"/>